<dbReference type="FunFam" id="3.30.559.70:FF:000001">
    <property type="entry name" value="Carnitine O-palmitoyltransferase 1, liver isoform"/>
    <property type="match status" value="1"/>
</dbReference>
<evidence type="ECO:0000256" key="16">
    <source>
        <dbReference type="PIRSR" id="PIRSR600542-1"/>
    </source>
</evidence>
<sequence length="773" mass="88382">MAEAHSVAALSFTLTHDGVSVSYDQELLRDIWHAFSRAYKRRVARFKNNFYTGIFPANTYTFLTVIISLTFLSVFHRDLSLGIVPFVRHYIFGDGVVSNILSLFTCGTLIWFVAIQTLRLSLKILLSYKGWMYESPHAKSISAASKLWLGALHMISKCGPMLHSFQGALPHLPLPGLEDTLRKHLETMRPICSDEEYSELVVLTDKFRLGIGRRLQRYLLIKRILSVNYVTDWWEEFVYLRQRSPIMINSNYYGFDALRAQSSMQQSARAANLVWIAFQFRRMVERQEITPFSLSPRQKVPFCTIQYERIFNSCRVPGEETDRFCHWDDARHIAVLYKGCYFRLPVYTGKRLLCPAELQKAFEAILNGDFTPAPGEEDLAALTAGDRTPWAIARRKFFSAGVNKTSLQAIERSAFITILDNEEVSYDPDDPSKLNHWACSLLHGNGNDRWFDKSLSLIVYKNGRFGANAEHSWGDAAITAHLLEYLIVSDFCKQGYDKDGNAIGEVSFVPKPERLKWSIDRELQGVIQNSLVTAKNLIDDVEMSILVWTEFGKGQIKRMKLSPDMAFLSYILPQIFFSLRLKNQNHFALTYEAATTRLYREGRTETVRSCTKESCDFVHAMLDPTQTTEERLRLLRVACNRHQELYREAMCGKGVDRHLFALYIVKRYLEEESQFLDKIFPPTFMLSTSQTPLNQCYEETVSLSDAQKFELVSAGGGFGPVADRGYGVSYILAGEEQISFHVSSKRSASNTSSKGFCSDIKRSLCDMRNLFIQ</sequence>
<dbReference type="SUPFAM" id="SSF52777">
    <property type="entry name" value="CoA-dependent acyltransferases"/>
    <property type="match status" value="2"/>
</dbReference>
<accession>A0A0N4VEW5</accession>
<evidence type="ECO:0000256" key="2">
    <source>
        <dbReference type="ARBA" id="ARBA00004325"/>
    </source>
</evidence>
<dbReference type="PROSITE" id="PS00440">
    <property type="entry name" value="ACYLTRANSF_C_2"/>
    <property type="match status" value="1"/>
</dbReference>
<feature type="transmembrane region" description="Helical" evidence="18">
    <location>
        <begin position="50"/>
        <end position="76"/>
    </location>
</feature>
<dbReference type="AlphaFoldDB" id="A0A0N4VEW5"/>
<feature type="active site" description="Proton acceptor" evidence="16">
    <location>
        <position position="471"/>
    </location>
</feature>
<dbReference type="GO" id="GO:0009437">
    <property type="term" value="P:carnitine metabolic process"/>
    <property type="evidence" value="ECO:0007669"/>
    <property type="project" value="TreeGrafter"/>
</dbReference>
<keyword evidence="12" id="KW-0496">Mitochondrion</keyword>
<dbReference type="InterPro" id="IPR023213">
    <property type="entry name" value="CAT-like_dom_sf"/>
</dbReference>
<evidence type="ECO:0000256" key="14">
    <source>
        <dbReference type="ARBA" id="ARBA00023315"/>
    </source>
</evidence>
<evidence type="ECO:0000313" key="22">
    <source>
        <dbReference type="Proteomes" id="UP000274131"/>
    </source>
</evidence>
<dbReference type="Pfam" id="PF16484">
    <property type="entry name" value="CPT_N"/>
    <property type="match status" value="1"/>
</dbReference>
<name>A0A0N4VEW5_ENTVE</name>
<evidence type="ECO:0000256" key="7">
    <source>
        <dbReference type="ARBA" id="ARBA00022679"/>
    </source>
</evidence>
<keyword evidence="11" id="KW-0443">Lipid metabolism</keyword>
<keyword evidence="6" id="KW-0813">Transport</keyword>
<dbReference type="EMBL" id="UXUI01009553">
    <property type="protein sequence ID" value="VDD93929.1"/>
    <property type="molecule type" value="Genomic_DNA"/>
</dbReference>
<organism evidence="23">
    <name type="scientific">Enterobius vermicularis</name>
    <name type="common">Human pinworm</name>
    <dbReference type="NCBI Taxonomy" id="51028"/>
    <lineage>
        <taxon>Eukaryota</taxon>
        <taxon>Metazoa</taxon>
        <taxon>Ecdysozoa</taxon>
        <taxon>Nematoda</taxon>
        <taxon>Chromadorea</taxon>
        <taxon>Rhabditida</taxon>
        <taxon>Spirurina</taxon>
        <taxon>Oxyuridomorpha</taxon>
        <taxon>Oxyuroidea</taxon>
        <taxon>Oxyuridae</taxon>
        <taxon>Enterobius</taxon>
    </lineage>
</organism>
<evidence type="ECO:0000256" key="18">
    <source>
        <dbReference type="SAM" id="Phobius"/>
    </source>
</evidence>
<dbReference type="Proteomes" id="UP000274131">
    <property type="component" value="Unassembled WGS sequence"/>
</dbReference>
<dbReference type="GO" id="GO:0004095">
    <property type="term" value="F:carnitine O-palmitoyltransferase activity"/>
    <property type="evidence" value="ECO:0007669"/>
    <property type="project" value="UniProtKB-EC"/>
</dbReference>
<dbReference type="InterPro" id="IPR039551">
    <property type="entry name" value="Cho/carn_acyl_trans"/>
</dbReference>
<dbReference type="WBParaSite" id="EVEC_0000923901-mRNA-1">
    <property type="protein sequence ID" value="EVEC_0000923901-mRNA-1"/>
    <property type="gene ID" value="EVEC_0000923901"/>
</dbReference>
<evidence type="ECO:0000313" key="21">
    <source>
        <dbReference type="EMBL" id="VDD93929.1"/>
    </source>
</evidence>
<dbReference type="UniPathway" id="UPA00659"/>
<keyword evidence="13 18" id="KW-0472">Membrane</keyword>
<dbReference type="Gene3D" id="3.30.559.10">
    <property type="entry name" value="Chloramphenicol acetyltransferase-like domain"/>
    <property type="match status" value="1"/>
</dbReference>
<dbReference type="STRING" id="51028.A0A0N4VEW5"/>
<evidence type="ECO:0000259" key="20">
    <source>
        <dbReference type="Pfam" id="PF16484"/>
    </source>
</evidence>
<dbReference type="OrthoDB" id="240216at2759"/>
<reference evidence="21 22" key="2">
    <citation type="submission" date="2018-10" db="EMBL/GenBank/DDBJ databases">
        <authorList>
            <consortium name="Pathogen Informatics"/>
        </authorList>
    </citation>
    <scope>NUCLEOTIDE SEQUENCE [LARGE SCALE GENOMIC DNA]</scope>
</reference>
<comment type="pathway">
    <text evidence="3">Lipid metabolism; fatty acid beta-oxidation.</text>
</comment>
<evidence type="ECO:0000259" key="19">
    <source>
        <dbReference type="Pfam" id="PF00755"/>
    </source>
</evidence>
<dbReference type="EC" id="2.3.1.21" evidence="5"/>
<dbReference type="PANTHER" id="PTHR22589:SF31">
    <property type="entry name" value="CARNITINE O-PALMITOYLTRANSFERASE"/>
    <property type="match status" value="1"/>
</dbReference>
<feature type="domain" description="Choline/carnitine acyltransferase" evidence="19">
    <location>
        <begin position="172"/>
        <end position="761"/>
    </location>
</feature>
<keyword evidence="14 17" id="KW-0012">Acyltransferase</keyword>
<keyword evidence="8 18" id="KW-0812">Transmembrane</keyword>
<protein>
    <recommendedName>
        <fullName evidence="5">carnitine O-palmitoyltransferase</fullName>
        <ecNumber evidence="5">2.3.1.21</ecNumber>
    </recommendedName>
</protein>
<gene>
    <name evidence="21" type="ORF">EVEC_LOCUS8680</name>
</gene>
<evidence type="ECO:0000256" key="1">
    <source>
        <dbReference type="ARBA" id="ARBA00004141"/>
    </source>
</evidence>
<dbReference type="GO" id="GO:0006635">
    <property type="term" value="P:fatty acid beta-oxidation"/>
    <property type="evidence" value="ECO:0007669"/>
    <property type="project" value="UniProtKB-UniPathway"/>
</dbReference>
<dbReference type="InterPro" id="IPR042231">
    <property type="entry name" value="Cho/carn_acyl_trans_2"/>
</dbReference>
<evidence type="ECO:0000256" key="3">
    <source>
        <dbReference type="ARBA" id="ARBA00005005"/>
    </source>
</evidence>
<feature type="transmembrane region" description="Helical" evidence="18">
    <location>
        <begin position="96"/>
        <end position="115"/>
    </location>
</feature>
<dbReference type="FunFam" id="3.30.559.10:FF:000042">
    <property type="entry name" value="Carnitine Palmitoyl Transferase"/>
    <property type="match status" value="1"/>
</dbReference>
<reference evidence="23" key="1">
    <citation type="submission" date="2017-02" db="UniProtKB">
        <authorList>
            <consortium name="WormBaseParasite"/>
        </authorList>
    </citation>
    <scope>IDENTIFICATION</scope>
</reference>
<keyword evidence="10 18" id="KW-1133">Transmembrane helix</keyword>
<evidence type="ECO:0000256" key="8">
    <source>
        <dbReference type="ARBA" id="ARBA00022692"/>
    </source>
</evidence>
<evidence type="ECO:0000256" key="17">
    <source>
        <dbReference type="RuleBase" id="RU003801"/>
    </source>
</evidence>
<comment type="subcellular location">
    <subcellularLocation>
        <location evidence="1">Membrane</location>
        <topology evidence="1">Multi-pass membrane protein</topology>
    </subcellularLocation>
    <subcellularLocation>
        <location evidence="2">Mitochondrion membrane</location>
    </subcellularLocation>
</comment>
<keyword evidence="7 17" id="KW-0808">Transferase</keyword>
<evidence type="ECO:0000313" key="23">
    <source>
        <dbReference type="WBParaSite" id="EVEC_0000923901-mRNA-1"/>
    </source>
</evidence>
<feature type="domain" description="Carnitine O-palmitoyltransferase N-terminal" evidence="20">
    <location>
        <begin position="1"/>
        <end position="47"/>
    </location>
</feature>
<comment type="similarity">
    <text evidence="4 17">Belongs to the carnitine/choline acetyltransferase family.</text>
</comment>
<keyword evidence="9" id="KW-0276">Fatty acid metabolism</keyword>
<keyword evidence="22" id="KW-1185">Reference proteome</keyword>
<dbReference type="PANTHER" id="PTHR22589">
    <property type="entry name" value="CARNITINE O-ACYLTRANSFERASE"/>
    <property type="match status" value="1"/>
</dbReference>
<evidence type="ECO:0000256" key="5">
    <source>
        <dbReference type="ARBA" id="ARBA00013243"/>
    </source>
</evidence>
<evidence type="ECO:0000256" key="11">
    <source>
        <dbReference type="ARBA" id="ARBA00023098"/>
    </source>
</evidence>
<evidence type="ECO:0000256" key="13">
    <source>
        <dbReference type="ARBA" id="ARBA00023136"/>
    </source>
</evidence>
<evidence type="ECO:0000256" key="9">
    <source>
        <dbReference type="ARBA" id="ARBA00022832"/>
    </source>
</evidence>
<evidence type="ECO:0000256" key="10">
    <source>
        <dbReference type="ARBA" id="ARBA00022989"/>
    </source>
</evidence>
<evidence type="ECO:0000256" key="4">
    <source>
        <dbReference type="ARBA" id="ARBA00005232"/>
    </source>
</evidence>
<comment type="catalytic activity">
    <reaction evidence="15">
        <text>(R)-carnitine + hexadecanoyl-CoA = O-hexadecanoyl-(R)-carnitine + CoA</text>
        <dbReference type="Rhea" id="RHEA:12661"/>
        <dbReference type="ChEBI" id="CHEBI:16347"/>
        <dbReference type="ChEBI" id="CHEBI:17490"/>
        <dbReference type="ChEBI" id="CHEBI:57287"/>
        <dbReference type="ChEBI" id="CHEBI:57379"/>
        <dbReference type="EC" id="2.3.1.21"/>
    </reaction>
    <physiologicalReaction direction="left-to-right" evidence="15">
        <dbReference type="Rhea" id="RHEA:12662"/>
    </physiologicalReaction>
</comment>
<evidence type="ECO:0000256" key="6">
    <source>
        <dbReference type="ARBA" id="ARBA00022448"/>
    </source>
</evidence>
<dbReference type="GO" id="GO:0031966">
    <property type="term" value="C:mitochondrial membrane"/>
    <property type="evidence" value="ECO:0007669"/>
    <property type="project" value="UniProtKB-SubCell"/>
</dbReference>
<evidence type="ECO:0000256" key="15">
    <source>
        <dbReference type="ARBA" id="ARBA00048480"/>
    </source>
</evidence>
<evidence type="ECO:0000256" key="12">
    <source>
        <dbReference type="ARBA" id="ARBA00023128"/>
    </source>
</evidence>
<dbReference type="InterPro" id="IPR000542">
    <property type="entry name" value="Carn_acyl_trans"/>
</dbReference>
<dbReference type="InterPro" id="IPR032476">
    <property type="entry name" value="CPT_N"/>
</dbReference>
<dbReference type="Pfam" id="PF00755">
    <property type="entry name" value="Carn_acyltransf"/>
    <property type="match status" value="1"/>
</dbReference>
<proteinExistence type="inferred from homology"/>
<dbReference type="Gene3D" id="6.10.250.1760">
    <property type="match status" value="1"/>
</dbReference>
<dbReference type="Gene3D" id="3.30.559.70">
    <property type="entry name" value="Choline/Carnitine o-acyltransferase, domain 2"/>
    <property type="match status" value="1"/>
</dbReference>